<sequence>MLLLVNYDTIKLLDTQSGKIVNEIICSDNARSATFSPDSKYIAARVNAGSVQIWDVESGILLQSINMSGFILNTEFFSHGQVFVRSSSVCELYDIKLGTLLQSINISGSILNTEFFPHGQIFVHRSNGGFGLYDIKSGHEIQIEHNDLTQLYDIELKREMEDFELGPRLTADISPNGNM</sequence>
<feature type="repeat" description="WD" evidence="1">
    <location>
        <begin position="32"/>
        <end position="64"/>
    </location>
</feature>
<protein>
    <submittedName>
        <fullName evidence="2">WD-40 repeat protein</fullName>
    </submittedName>
</protein>
<dbReference type="SUPFAM" id="SSF50978">
    <property type="entry name" value="WD40 repeat-like"/>
    <property type="match status" value="1"/>
</dbReference>
<keyword evidence="1" id="KW-0853">WD repeat</keyword>
<evidence type="ECO:0000313" key="3">
    <source>
        <dbReference type="Proteomes" id="UP000023152"/>
    </source>
</evidence>
<comment type="caution">
    <text evidence="2">The sequence shown here is derived from an EMBL/GenBank/DDBJ whole genome shotgun (WGS) entry which is preliminary data.</text>
</comment>
<reference evidence="2 3" key="1">
    <citation type="journal article" date="2013" name="Curr. Biol.">
        <title>The Genome of the Foraminiferan Reticulomyxa filosa.</title>
        <authorList>
            <person name="Glockner G."/>
            <person name="Hulsmann N."/>
            <person name="Schleicher M."/>
            <person name="Noegel A.A."/>
            <person name="Eichinger L."/>
            <person name="Gallinger C."/>
            <person name="Pawlowski J."/>
            <person name="Sierra R."/>
            <person name="Euteneuer U."/>
            <person name="Pillet L."/>
            <person name="Moustafa A."/>
            <person name="Platzer M."/>
            <person name="Groth M."/>
            <person name="Szafranski K."/>
            <person name="Schliwa M."/>
        </authorList>
    </citation>
    <scope>NUCLEOTIDE SEQUENCE [LARGE SCALE GENOMIC DNA]</scope>
</reference>
<evidence type="ECO:0000313" key="2">
    <source>
        <dbReference type="EMBL" id="ETO21749.1"/>
    </source>
</evidence>
<dbReference type="Gene3D" id="2.130.10.10">
    <property type="entry name" value="YVTN repeat-like/Quinoprotein amine dehydrogenase"/>
    <property type="match status" value="1"/>
</dbReference>
<organism evidence="2 3">
    <name type="scientific">Reticulomyxa filosa</name>
    <dbReference type="NCBI Taxonomy" id="46433"/>
    <lineage>
        <taxon>Eukaryota</taxon>
        <taxon>Sar</taxon>
        <taxon>Rhizaria</taxon>
        <taxon>Retaria</taxon>
        <taxon>Foraminifera</taxon>
        <taxon>Monothalamids</taxon>
        <taxon>Reticulomyxidae</taxon>
        <taxon>Reticulomyxa</taxon>
    </lineage>
</organism>
<name>X6N7L6_RETFI</name>
<evidence type="ECO:0000256" key="1">
    <source>
        <dbReference type="PROSITE-ProRule" id="PRU00221"/>
    </source>
</evidence>
<gene>
    <name evidence="2" type="ORF">RFI_15454</name>
</gene>
<keyword evidence="3" id="KW-1185">Reference proteome</keyword>
<feature type="non-terminal residue" evidence="2">
    <location>
        <position position="179"/>
    </location>
</feature>
<accession>X6N7L6</accession>
<dbReference type="PROSITE" id="PS50082">
    <property type="entry name" value="WD_REPEATS_2"/>
    <property type="match status" value="1"/>
</dbReference>
<dbReference type="InterPro" id="IPR001680">
    <property type="entry name" value="WD40_rpt"/>
</dbReference>
<dbReference type="InterPro" id="IPR015943">
    <property type="entry name" value="WD40/YVTN_repeat-like_dom_sf"/>
</dbReference>
<dbReference type="Proteomes" id="UP000023152">
    <property type="component" value="Unassembled WGS sequence"/>
</dbReference>
<dbReference type="InterPro" id="IPR036322">
    <property type="entry name" value="WD40_repeat_dom_sf"/>
</dbReference>
<dbReference type="EMBL" id="ASPP01011331">
    <property type="protein sequence ID" value="ETO21749.1"/>
    <property type="molecule type" value="Genomic_DNA"/>
</dbReference>
<dbReference type="AlphaFoldDB" id="X6N7L6"/>
<proteinExistence type="predicted"/>